<organism evidence="1 2">
    <name type="scientific">Cryobacterium lactosi</name>
    <dbReference type="NCBI Taxonomy" id="1259202"/>
    <lineage>
        <taxon>Bacteria</taxon>
        <taxon>Bacillati</taxon>
        <taxon>Actinomycetota</taxon>
        <taxon>Actinomycetes</taxon>
        <taxon>Micrococcales</taxon>
        <taxon>Microbacteriaceae</taxon>
        <taxon>Cryobacterium</taxon>
    </lineage>
</organism>
<name>A0A4R9BG16_9MICO</name>
<accession>A0A4R9BG16</accession>
<gene>
    <name evidence="1" type="ORF">E3T61_20990</name>
</gene>
<proteinExistence type="predicted"/>
<evidence type="ECO:0000313" key="2">
    <source>
        <dbReference type="Proteomes" id="UP000298468"/>
    </source>
</evidence>
<dbReference type="Proteomes" id="UP000298468">
    <property type="component" value="Unassembled WGS sequence"/>
</dbReference>
<comment type="caution">
    <text evidence="1">The sequence shown here is derived from an EMBL/GenBank/DDBJ whole genome shotgun (WGS) entry which is preliminary data.</text>
</comment>
<protein>
    <submittedName>
        <fullName evidence="1">DUF1016 family protein</fullName>
    </submittedName>
</protein>
<keyword evidence="2" id="KW-1185">Reference proteome</keyword>
<sequence>MVVGGPIFSWRFWPCFQLALTHAPTVGILICGDRNDHTVRYALSRSGSPMAVSTYTYDALPSTEQDALPDADELTAALGWDGSSQ</sequence>
<dbReference type="EMBL" id="SOHM01000049">
    <property type="protein sequence ID" value="TFD83567.1"/>
    <property type="molecule type" value="Genomic_DNA"/>
</dbReference>
<dbReference type="OrthoDB" id="9801263at2"/>
<reference evidence="1 2" key="1">
    <citation type="submission" date="2019-03" db="EMBL/GenBank/DDBJ databases">
        <title>Genomics of glacier-inhabiting Cryobacterium strains.</title>
        <authorList>
            <person name="Liu Q."/>
            <person name="Xin Y.-H."/>
        </authorList>
    </citation>
    <scope>NUCLEOTIDE SEQUENCE [LARGE SCALE GENOMIC DNA]</scope>
    <source>
        <strain evidence="1 2">Sr59</strain>
    </source>
</reference>
<evidence type="ECO:0000313" key="1">
    <source>
        <dbReference type="EMBL" id="TFD83567.1"/>
    </source>
</evidence>
<dbReference type="AlphaFoldDB" id="A0A4R9BG16"/>